<evidence type="ECO:0000256" key="1">
    <source>
        <dbReference type="SAM" id="MobiDB-lite"/>
    </source>
</evidence>
<dbReference type="AlphaFoldDB" id="A0A9N7YWG9"/>
<reference evidence="2" key="1">
    <citation type="submission" date="2020-03" db="EMBL/GenBank/DDBJ databases">
        <authorList>
            <person name="Weist P."/>
        </authorList>
    </citation>
    <scope>NUCLEOTIDE SEQUENCE</scope>
</reference>
<comment type="caution">
    <text evidence="2">The sequence shown here is derived from an EMBL/GenBank/DDBJ whole genome shotgun (WGS) entry which is preliminary data.</text>
</comment>
<keyword evidence="3" id="KW-1185">Reference proteome</keyword>
<dbReference type="Proteomes" id="UP001153269">
    <property type="component" value="Unassembled WGS sequence"/>
</dbReference>
<accession>A0A9N7YWG9</accession>
<feature type="region of interest" description="Disordered" evidence="1">
    <location>
        <begin position="18"/>
        <end position="37"/>
    </location>
</feature>
<gene>
    <name evidence="2" type="ORF">PLEPLA_LOCUS28134</name>
</gene>
<name>A0A9N7YWG9_PLEPL</name>
<evidence type="ECO:0000313" key="2">
    <source>
        <dbReference type="EMBL" id="CAB1440368.1"/>
    </source>
</evidence>
<sequence>MHSWDYYVDLPGTGPGGEMNQGFTCNMGDPNDHKETLSSWKDEHYDDKKMQNDHKEAQAPIHFIPGSKESRSAALPGVAHDSKIAGCGKVRISIRLAAPTFKGEVPAFLNL</sequence>
<dbReference type="EMBL" id="CADEAL010002446">
    <property type="protein sequence ID" value="CAB1440368.1"/>
    <property type="molecule type" value="Genomic_DNA"/>
</dbReference>
<evidence type="ECO:0000313" key="3">
    <source>
        <dbReference type="Proteomes" id="UP001153269"/>
    </source>
</evidence>
<protein>
    <submittedName>
        <fullName evidence="2">Uncharacterized protein</fullName>
    </submittedName>
</protein>
<proteinExistence type="predicted"/>
<organism evidence="2 3">
    <name type="scientific">Pleuronectes platessa</name>
    <name type="common">European plaice</name>
    <dbReference type="NCBI Taxonomy" id="8262"/>
    <lineage>
        <taxon>Eukaryota</taxon>
        <taxon>Metazoa</taxon>
        <taxon>Chordata</taxon>
        <taxon>Craniata</taxon>
        <taxon>Vertebrata</taxon>
        <taxon>Euteleostomi</taxon>
        <taxon>Actinopterygii</taxon>
        <taxon>Neopterygii</taxon>
        <taxon>Teleostei</taxon>
        <taxon>Neoteleostei</taxon>
        <taxon>Acanthomorphata</taxon>
        <taxon>Carangaria</taxon>
        <taxon>Pleuronectiformes</taxon>
        <taxon>Pleuronectoidei</taxon>
        <taxon>Pleuronectidae</taxon>
        <taxon>Pleuronectes</taxon>
    </lineage>
</organism>